<name>A0A8I0WT54_9GAMM</name>
<reference evidence="1" key="1">
    <citation type="submission" date="2020-11" db="EMBL/GenBank/DDBJ databases">
        <title>Enhanced detection system for hospital associated transmission using whole genome sequencing surveillance.</title>
        <authorList>
            <person name="Harrison L.H."/>
            <person name="Van Tyne D."/>
            <person name="Marsh J.W."/>
            <person name="Griffith M.P."/>
            <person name="Snyder D.J."/>
            <person name="Cooper V.S."/>
            <person name="Mustapha M."/>
        </authorList>
    </citation>
    <scope>NUCLEOTIDE SEQUENCE</scope>
    <source>
        <strain evidence="1">PR00070</strain>
    </source>
</reference>
<dbReference type="EMBL" id="JADSJR010000009">
    <property type="protein sequence ID" value="MBG2914397.1"/>
    <property type="molecule type" value="Genomic_DNA"/>
</dbReference>
<dbReference type="RefSeq" id="WP_075671716.1">
    <property type="nucleotide sequence ID" value="NZ_JADSAH010000014.1"/>
</dbReference>
<comment type="caution">
    <text evidence="1">The sequence shown here is derived from an EMBL/GenBank/DDBJ whole genome shotgun (WGS) entry which is preliminary data.</text>
</comment>
<protein>
    <submittedName>
        <fullName evidence="1">Uncharacterized protein</fullName>
    </submittedName>
</protein>
<evidence type="ECO:0000313" key="1">
    <source>
        <dbReference type="EMBL" id="MBG2914397.1"/>
    </source>
</evidence>
<evidence type="ECO:0000313" key="2">
    <source>
        <dbReference type="Proteomes" id="UP000612266"/>
    </source>
</evidence>
<dbReference type="Proteomes" id="UP000612266">
    <property type="component" value="Unassembled WGS sequence"/>
</dbReference>
<accession>A0A8I0WT54</accession>
<dbReference type="AlphaFoldDB" id="A0A8I0WT54"/>
<gene>
    <name evidence="1" type="ORF">I4901_08450</name>
</gene>
<sequence length="501" mass="58371">MPTFINSHRGFLLSITDINDKTNKESIEFDKNSVSLFFNKGNDNIFIANKDKKFLLSNIKKELDNSIDKYTNHGENKEHLKKLNDRIISGRVEAFFDNKDKIISVKKINDVCDIKKIFNGLLSYKKKESFFTKMKKGIYNTSSFNDVVFNDKNPIINSFINNNGEFYKLDDINDNLDNKSNKGNKFFNLFSFENNNVGFYGFNISIMKIEEEIKGNQEDNSEVDIPLSTPLSNFNIFENKIKKTEKIQCEIENIQGEIKLIESELSSKIIINKKKTIDTTLAANKLVDLLEYNDLSKINLDILSEKETEFNNEIIIISRLNSTKEINGIDKLKELKSSLEKIKCIKNEYFIFFESVNGRQISLLKNLDNKLKKYPAGINSEIPKENILLDINKIALVLCANNNVRESYNGFFSKAYKFLFPKSYQKRLDINNKAHDNIMLMHENLNVILNSDDFKNRKLPEWANKLITKTLKESKPKDDILWFFSKERKEWNKIFNMLIVK</sequence>
<proteinExistence type="predicted"/>
<organism evidence="1 2">
    <name type="scientific">Proteus terrae subsp. cibarius</name>
    <dbReference type="NCBI Taxonomy" id="626774"/>
    <lineage>
        <taxon>Bacteria</taxon>
        <taxon>Pseudomonadati</taxon>
        <taxon>Pseudomonadota</taxon>
        <taxon>Gammaproteobacteria</taxon>
        <taxon>Enterobacterales</taxon>
        <taxon>Morganellaceae</taxon>
        <taxon>Proteus</taxon>
    </lineage>
</organism>